<evidence type="ECO:0000256" key="9">
    <source>
        <dbReference type="ARBA" id="ARBA00023125"/>
    </source>
</evidence>
<dbReference type="PANTHER" id="PTHR22993:SF9">
    <property type="entry name" value="FORMAMIDOPYRIMIDINE-DNA GLYCOSYLASE"/>
    <property type="match status" value="1"/>
</dbReference>
<evidence type="ECO:0000256" key="5">
    <source>
        <dbReference type="ARBA" id="ARBA00022763"/>
    </source>
</evidence>
<feature type="active site" description="Proton donor; for delta-elimination activity" evidence="15">
    <location>
        <position position="267"/>
    </location>
</feature>
<evidence type="ECO:0000256" key="8">
    <source>
        <dbReference type="ARBA" id="ARBA00022833"/>
    </source>
</evidence>
<evidence type="ECO:0000259" key="16">
    <source>
        <dbReference type="PROSITE" id="PS51066"/>
    </source>
</evidence>
<comment type="similarity">
    <text evidence="2 15">Belongs to the FPG family.</text>
</comment>
<dbReference type="SMART" id="SM00898">
    <property type="entry name" value="Fapy_DNA_glyco"/>
    <property type="match status" value="1"/>
</dbReference>
<dbReference type="GO" id="GO:0140078">
    <property type="term" value="F:class I DNA-(apurinic or apyrimidinic site) endonuclease activity"/>
    <property type="evidence" value="ECO:0007669"/>
    <property type="project" value="UniProtKB-EC"/>
</dbReference>
<keyword evidence="11 15" id="KW-0456">Lyase</keyword>
<keyword evidence="10 15" id="KW-0234">DNA repair</keyword>
<feature type="active site" description="Proton donor" evidence="15">
    <location>
        <position position="3"/>
    </location>
</feature>
<keyword evidence="12 15" id="KW-0511">Multifunctional enzyme</keyword>
<feature type="active site" description="Schiff-base intermediate with DNA" evidence="15">
    <location>
        <position position="2"/>
    </location>
</feature>
<dbReference type="Pfam" id="PF06831">
    <property type="entry name" value="H2TH"/>
    <property type="match status" value="1"/>
</dbReference>
<evidence type="ECO:0000256" key="11">
    <source>
        <dbReference type="ARBA" id="ARBA00023239"/>
    </source>
</evidence>
<keyword evidence="13 15" id="KW-0326">Glycosidase</keyword>
<comment type="caution">
    <text evidence="15">Lacks conserved residue(s) required for the propagation of feature annotation.</text>
</comment>
<dbReference type="PANTHER" id="PTHR22993">
    <property type="entry name" value="FORMAMIDOPYRIMIDINE-DNA GLYCOSYLASE"/>
    <property type="match status" value="1"/>
</dbReference>
<evidence type="ECO:0000259" key="17">
    <source>
        <dbReference type="PROSITE" id="PS51068"/>
    </source>
</evidence>
<feature type="active site" description="Proton donor; for beta-elimination activity" evidence="15">
    <location>
        <position position="58"/>
    </location>
</feature>
<dbReference type="InterPro" id="IPR035937">
    <property type="entry name" value="FPG_N"/>
</dbReference>
<dbReference type="AlphaFoldDB" id="A0A2M7UJK1"/>
<dbReference type="Gene3D" id="3.20.190.10">
    <property type="entry name" value="MutM-like, N-terminal"/>
    <property type="match status" value="1"/>
</dbReference>
<dbReference type="Proteomes" id="UP000231071">
    <property type="component" value="Unassembled WGS sequence"/>
</dbReference>
<evidence type="ECO:0000256" key="12">
    <source>
        <dbReference type="ARBA" id="ARBA00023268"/>
    </source>
</evidence>
<comment type="catalytic activity">
    <reaction evidence="1 15">
        <text>Hydrolysis of DNA containing ring-opened 7-methylguanine residues, releasing 2,6-diamino-4-hydroxy-5-(N-methyl)formamidopyrimidine.</text>
        <dbReference type="EC" id="3.2.2.23"/>
    </reaction>
</comment>
<keyword evidence="7 15" id="KW-0378">Hydrolase</keyword>
<evidence type="ECO:0000256" key="13">
    <source>
        <dbReference type="ARBA" id="ARBA00023295"/>
    </source>
</evidence>
<sequence>MPELPEVETIKRQLAKTIVGKKVKNVKINLAKMVNLPVAKFKKTVVGAKIEEIKRRAKILIFDLDNNWSVLIHLKLTGQLIFHDDKTEGDPPTKHTHIIYYFTDGTKLYHNDLRQFGWERLIQTIALSEYWQKEKLGPEPLDKDFNLAEFTQILKSRPQAVIKPLLMDQKAIAGIGNIYSDESLFVAKILPTRKASTLKPKEIDKLFQAIKQILIKAITRHGTSVQDYVDSHGQKGNFAPKLFVYNRHGQPCKKCHTKITRLKLRGRSAHYCPQCQK</sequence>
<evidence type="ECO:0000256" key="1">
    <source>
        <dbReference type="ARBA" id="ARBA00001668"/>
    </source>
</evidence>
<comment type="function">
    <text evidence="15">Involved in base excision repair of DNA damaged by oxidation or by mutagenic agents. Acts as DNA glycosylase that recognizes and removes damaged bases. Has a preference for oxidized purines, such as 7,8-dihydro-8-oxoguanine (8-oxoG). Has AP (apurinic/apyrimidinic) lyase activity and introduces nicks in the DNA strand. Cleaves the DNA backbone by beta-delta elimination to generate a single-strand break at the site of the removed base with both 3'- and 5'-phosphates.</text>
</comment>
<reference evidence="19" key="1">
    <citation type="submission" date="2017-09" db="EMBL/GenBank/DDBJ databases">
        <title>Depth-based differentiation of microbial function through sediment-hosted aquifers and enrichment of novel symbionts in the deep terrestrial subsurface.</title>
        <authorList>
            <person name="Probst A.J."/>
            <person name="Ladd B."/>
            <person name="Jarett J.K."/>
            <person name="Geller-Mcgrath D.E."/>
            <person name="Sieber C.M.K."/>
            <person name="Emerson J.B."/>
            <person name="Anantharaman K."/>
            <person name="Thomas B.C."/>
            <person name="Malmstrom R."/>
            <person name="Stieglmeier M."/>
            <person name="Klingl A."/>
            <person name="Woyke T."/>
            <person name="Ryan C.M."/>
            <person name="Banfield J.F."/>
        </authorList>
    </citation>
    <scope>NUCLEOTIDE SEQUENCE [LARGE SCALE GENOMIC DNA]</scope>
</reference>
<feature type="domain" description="FPG-type" evidence="16">
    <location>
        <begin position="243"/>
        <end position="277"/>
    </location>
</feature>
<dbReference type="PROSITE" id="PS51066">
    <property type="entry name" value="ZF_FPG_2"/>
    <property type="match status" value="1"/>
</dbReference>
<dbReference type="PROSITE" id="PS01242">
    <property type="entry name" value="ZF_FPG_1"/>
    <property type="match status" value="1"/>
</dbReference>
<keyword evidence="6 15" id="KW-0863">Zinc-finger</keyword>
<evidence type="ECO:0000256" key="6">
    <source>
        <dbReference type="ARBA" id="ARBA00022771"/>
    </source>
</evidence>
<evidence type="ECO:0000256" key="10">
    <source>
        <dbReference type="ARBA" id="ARBA00023204"/>
    </source>
</evidence>
<name>A0A2M7UJK1_9BACT</name>
<evidence type="ECO:0000256" key="4">
    <source>
        <dbReference type="ARBA" id="ARBA00022723"/>
    </source>
</evidence>
<keyword evidence="9 15" id="KW-0238">DNA-binding</keyword>
<feature type="binding site" evidence="15">
    <location>
        <position position="95"/>
    </location>
    <ligand>
        <name>DNA</name>
        <dbReference type="ChEBI" id="CHEBI:16991"/>
    </ligand>
</feature>
<keyword evidence="4 15" id="KW-0479">Metal-binding</keyword>
<feature type="domain" description="Formamidopyrimidine-DNA glycosylase catalytic" evidence="17">
    <location>
        <begin position="2"/>
        <end position="117"/>
    </location>
</feature>
<keyword evidence="8 15" id="KW-0862">Zinc</keyword>
<dbReference type="InterPro" id="IPR010979">
    <property type="entry name" value="Ribosomal_uS13-like_H2TH"/>
</dbReference>
<evidence type="ECO:0000256" key="15">
    <source>
        <dbReference type="HAMAP-Rule" id="MF_00103"/>
    </source>
</evidence>
<dbReference type="InterPro" id="IPR020629">
    <property type="entry name" value="FPG_Glyclase"/>
</dbReference>
<proteinExistence type="inferred from homology"/>
<comment type="subunit">
    <text evidence="3 15">Monomer.</text>
</comment>
<dbReference type="CDD" id="cd08966">
    <property type="entry name" value="EcFpg-like_N"/>
    <property type="match status" value="1"/>
</dbReference>
<evidence type="ECO:0000313" key="19">
    <source>
        <dbReference type="Proteomes" id="UP000231071"/>
    </source>
</evidence>
<dbReference type="PROSITE" id="PS51068">
    <property type="entry name" value="FPG_CAT"/>
    <property type="match status" value="1"/>
</dbReference>
<evidence type="ECO:0000256" key="7">
    <source>
        <dbReference type="ARBA" id="ARBA00022801"/>
    </source>
</evidence>
<dbReference type="SMART" id="SM01232">
    <property type="entry name" value="H2TH"/>
    <property type="match status" value="1"/>
</dbReference>
<accession>A0A2M7UJK1</accession>
<dbReference type="EC" id="3.2.2.23" evidence="15"/>
<dbReference type="HAMAP" id="MF_00103">
    <property type="entry name" value="Fapy_DNA_glycosyl"/>
    <property type="match status" value="1"/>
</dbReference>
<dbReference type="SUPFAM" id="SSF46946">
    <property type="entry name" value="S13-like H2TH domain"/>
    <property type="match status" value="1"/>
</dbReference>
<organism evidence="18 19">
    <name type="scientific">Candidatus Portnoybacteria bacterium CG_4_10_14_0_2_um_filter_39_11</name>
    <dbReference type="NCBI Taxonomy" id="1974797"/>
    <lineage>
        <taxon>Bacteria</taxon>
        <taxon>Candidatus Portnoyibacteriota</taxon>
    </lineage>
</organism>
<dbReference type="GO" id="GO:0006284">
    <property type="term" value="P:base-excision repair"/>
    <property type="evidence" value="ECO:0007669"/>
    <property type="project" value="InterPro"/>
</dbReference>
<dbReference type="Pfam" id="PF01149">
    <property type="entry name" value="Fapy_DNA_glyco"/>
    <property type="match status" value="1"/>
</dbReference>
<evidence type="ECO:0000313" key="18">
    <source>
        <dbReference type="EMBL" id="PIZ71407.1"/>
    </source>
</evidence>
<dbReference type="Gene3D" id="1.10.8.50">
    <property type="match status" value="1"/>
</dbReference>
<dbReference type="SUPFAM" id="SSF81624">
    <property type="entry name" value="N-terminal domain of MutM-like DNA repair proteins"/>
    <property type="match status" value="1"/>
</dbReference>
<dbReference type="NCBIfam" id="TIGR00577">
    <property type="entry name" value="fpg"/>
    <property type="match status" value="1"/>
</dbReference>
<comment type="cofactor">
    <cofactor evidence="15">
        <name>Zn(2+)</name>
        <dbReference type="ChEBI" id="CHEBI:29105"/>
    </cofactor>
    <text evidence="15">Binds 1 zinc ion per subunit.</text>
</comment>
<dbReference type="Pfam" id="PF06827">
    <property type="entry name" value="zf-FPG_IleRS"/>
    <property type="match status" value="1"/>
</dbReference>
<feature type="binding site" evidence="15">
    <location>
        <position position="114"/>
    </location>
    <ligand>
        <name>DNA</name>
        <dbReference type="ChEBI" id="CHEBI:16991"/>
    </ligand>
</feature>
<dbReference type="InterPro" id="IPR012319">
    <property type="entry name" value="FPG_cat"/>
</dbReference>
<dbReference type="InterPro" id="IPR015886">
    <property type="entry name" value="H2TH_FPG"/>
</dbReference>
<comment type="catalytic activity">
    <reaction evidence="14 15">
        <text>2'-deoxyribonucleotide-(2'-deoxyribose 5'-phosphate)-2'-deoxyribonucleotide-DNA = a 3'-end 2'-deoxyribonucleotide-(2,3-dehydro-2,3-deoxyribose 5'-phosphate)-DNA + a 5'-end 5'-phospho-2'-deoxyribonucleoside-DNA + H(+)</text>
        <dbReference type="Rhea" id="RHEA:66592"/>
        <dbReference type="Rhea" id="RHEA-COMP:13180"/>
        <dbReference type="Rhea" id="RHEA-COMP:16897"/>
        <dbReference type="Rhea" id="RHEA-COMP:17067"/>
        <dbReference type="ChEBI" id="CHEBI:15378"/>
        <dbReference type="ChEBI" id="CHEBI:136412"/>
        <dbReference type="ChEBI" id="CHEBI:157695"/>
        <dbReference type="ChEBI" id="CHEBI:167181"/>
        <dbReference type="EC" id="4.2.99.18"/>
    </reaction>
</comment>
<evidence type="ECO:0000256" key="14">
    <source>
        <dbReference type="ARBA" id="ARBA00044632"/>
    </source>
</evidence>
<dbReference type="InterPro" id="IPR000214">
    <property type="entry name" value="Znf_DNA_glyclase/AP_lyase"/>
</dbReference>
<evidence type="ECO:0000256" key="3">
    <source>
        <dbReference type="ARBA" id="ARBA00011245"/>
    </source>
</evidence>
<dbReference type="InterPro" id="IPR010663">
    <property type="entry name" value="Znf_FPG/IleRS"/>
</dbReference>
<dbReference type="FunFam" id="1.10.8.50:FF:000003">
    <property type="entry name" value="Formamidopyrimidine-DNA glycosylase"/>
    <property type="match status" value="1"/>
</dbReference>
<dbReference type="SUPFAM" id="SSF57716">
    <property type="entry name" value="Glucocorticoid receptor-like (DNA-binding domain)"/>
    <property type="match status" value="1"/>
</dbReference>
<dbReference type="GO" id="GO:0003684">
    <property type="term" value="F:damaged DNA binding"/>
    <property type="evidence" value="ECO:0007669"/>
    <property type="project" value="InterPro"/>
</dbReference>
<dbReference type="GO" id="GO:0008270">
    <property type="term" value="F:zinc ion binding"/>
    <property type="evidence" value="ECO:0007669"/>
    <property type="project" value="UniProtKB-UniRule"/>
</dbReference>
<comment type="caution">
    <text evidence="18">The sequence shown here is derived from an EMBL/GenBank/DDBJ whole genome shotgun (WGS) entry which is preliminary data.</text>
</comment>
<keyword evidence="5 15" id="KW-0227">DNA damage</keyword>
<dbReference type="EMBL" id="PFOI01000014">
    <property type="protein sequence ID" value="PIZ71407.1"/>
    <property type="molecule type" value="Genomic_DNA"/>
</dbReference>
<protein>
    <recommendedName>
        <fullName evidence="15">Formamidopyrimidine-DNA glycosylase</fullName>
        <shortName evidence="15">Fapy-DNA glycosylase</shortName>
        <ecNumber evidence="15">3.2.2.23</ecNumber>
    </recommendedName>
    <alternativeName>
        <fullName evidence="15">DNA-(apurinic or apyrimidinic site) lyase MutM</fullName>
        <shortName evidence="15">AP lyase MutM</shortName>
        <ecNumber evidence="15">4.2.99.18</ecNumber>
    </alternativeName>
</protein>
<evidence type="ECO:0000256" key="2">
    <source>
        <dbReference type="ARBA" id="ARBA00009409"/>
    </source>
</evidence>
<dbReference type="EC" id="4.2.99.18" evidence="15"/>
<dbReference type="InterPro" id="IPR015887">
    <property type="entry name" value="DNA_glyclase_Znf_dom_DNA_BS"/>
</dbReference>
<dbReference type="NCBIfam" id="NF002211">
    <property type="entry name" value="PRK01103.1"/>
    <property type="match status" value="1"/>
</dbReference>
<dbReference type="GO" id="GO:0034039">
    <property type="term" value="F:8-oxo-7,8-dihydroguanine DNA N-glycosylase activity"/>
    <property type="evidence" value="ECO:0007669"/>
    <property type="project" value="TreeGrafter"/>
</dbReference>
<gene>
    <name evidence="15" type="primary">mutM</name>
    <name evidence="15" type="synonym">fpg</name>
    <name evidence="18" type="ORF">COY09_00670</name>
</gene>